<proteinExistence type="predicted"/>
<evidence type="ECO:0000313" key="1">
    <source>
        <dbReference type="EMBL" id="MPN24027.1"/>
    </source>
</evidence>
<protein>
    <submittedName>
        <fullName evidence="1">Uncharacterized protein</fullName>
    </submittedName>
</protein>
<dbReference type="EMBL" id="VSSQ01072716">
    <property type="protein sequence ID" value="MPN24027.1"/>
    <property type="molecule type" value="Genomic_DNA"/>
</dbReference>
<comment type="caution">
    <text evidence="1">The sequence shown here is derived from an EMBL/GenBank/DDBJ whole genome shotgun (WGS) entry which is preliminary data.</text>
</comment>
<dbReference type="AlphaFoldDB" id="A0A645GAS8"/>
<sequence>MLFVGKNHNIITLGSPLKLEHEAGAIGATLEKFDEQLSLIYSRYTKAIKNLTDLLKIEISYPINCMAGVMKRVGISKKLSFEAIDLFKAQNGEGPCTAHDIYYGISEVIFMLQCDGADGSKVAQMEENVARALSVRWGDYDVPGELKW</sequence>
<gene>
    <name evidence="1" type="ORF">SDC9_171420</name>
</gene>
<reference evidence="1" key="1">
    <citation type="submission" date="2019-08" db="EMBL/GenBank/DDBJ databases">
        <authorList>
            <person name="Kucharzyk K."/>
            <person name="Murdoch R.W."/>
            <person name="Higgins S."/>
            <person name="Loffler F."/>
        </authorList>
    </citation>
    <scope>NUCLEOTIDE SEQUENCE</scope>
</reference>
<name>A0A645GAS8_9ZZZZ</name>
<organism evidence="1">
    <name type="scientific">bioreactor metagenome</name>
    <dbReference type="NCBI Taxonomy" id="1076179"/>
    <lineage>
        <taxon>unclassified sequences</taxon>
        <taxon>metagenomes</taxon>
        <taxon>ecological metagenomes</taxon>
    </lineage>
</organism>
<accession>A0A645GAS8</accession>